<dbReference type="GeneID" id="20208030"/>
<evidence type="ECO:0000256" key="1">
    <source>
        <dbReference type="SAM" id="SignalP"/>
    </source>
</evidence>
<organism evidence="3 4">
    <name type="scientific">Helobdella robusta</name>
    <name type="common">Californian leech</name>
    <dbReference type="NCBI Taxonomy" id="6412"/>
    <lineage>
        <taxon>Eukaryota</taxon>
        <taxon>Metazoa</taxon>
        <taxon>Spiralia</taxon>
        <taxon>Lophotrochozoa</taxon>
        <taxon>Annelida</taxon>
        <taxon>Clitellata</taxon>
        <taxon>Hirudinea</taxon>
        <taxon>Rhynchobdellida</taxon>
        <taxon>Glossiphoniidae</taxon>
        <taxon>Helobdella</taxon>
    </lineage>
</organism>
<sequence length="163" mass="18789">MAINSFIFVLFYSLLMKTISTFVPAINRHEQNCSKENNFSSNVKLLNNHVKYREIPSTKSGVDMNDETKISFHSLVHNHGRTEKPRPRAGNEGQILFEINTLSILSIFSTQKDGVDTVPILSVEDRQIFQAMSLKYSWYMTMCMCSLTFEITESLSQNKIYIY</sequence>
<dbReference type="InParanoid" id="T1FGT1"/>
<keyword evidence="1" id="KW-0732">Signal</keyword>
<dbReference type="Proteomes" id="UP000015101">
    <property type="component" value="Unassembled WGS sequence"/>
</dbReference>
<evidence type="ECO:0000313" key="4">
    <source>
        <dbReference type="Proteomes" id="UP000015101"/>
    </source>
</evidence>
<evidence type="ECO:0000313" key="2">
    <source>
        <dbReference type="EMBL" id="ESN93148.1"/>
    </source>
</evidence>
<dbReference type="EMBL" id="KB097635">
    <property type="protein sequence ID" value="ESN93148.1"/>
    <property type="molecule type" value="Genomic_DNA"/>
</dbReference>
<gene>
    <name evidence="3" type="primary">20208030</name>
    <name evidence="2" type="ORF">HELRODRAFT_181255</name>
</gene>
<dbReference type="EnsemblMetazoa" id="HelroT181255">
    <property type="protein sequence ID" value="HelroP181255"/>
    <property type="gene ID" value="HelroG181255"/>
</dbReference>
<dbReference type="EMBL" id="AMQM01007525">
    <property type="status" value="NOT_ANNOTATED_CDS"/>
    <property type="molecule type" value="Genomic_DNA"/>
</dbReference>
<dbReference type="HOGENOM" id="CLU_1628871_0_0_1"/>
<reference evidence="2 4" key="2">
    <citation type="journal article" date="2013" name="Nature">
        <title>Insights into bilaterian evolution from three spiralian genomes.</title>
        <authorList>
            <person name="Simakov O."/>
            <person name="Marletaz F."/>
            <person name="Cho S.J."/>
            <person name="Edsinger-Gonzales E."/>
            <person name="Havlak P."/>
            <person name="Hellsten U."/>
            <person name="Kuo D.H."/>
            <person name="Larsson T."/>
            <person name="Lv J."/>
            <person name="Arendt D."/>
            <person name="Savage R."/>
            <person name="Osoegawa K."/>
            <person name="de Jong P."/>
            <person name="Grimwood J."/>
            <person name="Chapman J.A."/>
            <person name="Shapiro H."/>
            <person name="Aerts A."/>
            <person name="Otillar R.P."/>
            <person name="Terry A.Y."/>
            <person name="Boore J.L."/>
            <person name="Grigoriev I.V."/>
            <person name="Lindberg D.R."/>
            <person name="Seaver E.C."/>
            <person name="Weisblat D.A."/>
            <person name="Putnam N.H."/>
            <person name="Rokhsar D.S."/>
        </authorList>
    </citation>
    <scope>NUCLEOTIDE SEQUENCE</scope>
</reference>
<dbReference type="CTD" id="20208030"/>
<protein>
    <submittedName>
        <fullName evidence="2 3">Uncharacterized protein</fullName>
    </submittedName>
</protein>
<name>T1FGT1_HELRO</name>
<accession>T1FGT1</accession>
<keyword evidence="4" id="KW-1185">Reference proteome</keyword>
<dbReference type="AlphaFoldDB" id="T1FGT1"/>
<dbReference type="KEGG" id="hro:HELRODRAFT_181255"/>
<reference evidence="4" key="1">
    <citation type="submission" date="2012-12" db="EMBL/GenBank/DDBJ databases">
        <authorList>
            <person name="Hellsten U."/>
            <person name="Grimwood J."/>
            <person name="Chapman J.A."/>
            <person name="Shapiro H."/>
            <person name="Aerts A."/>
            <person name="Otillar R.P."/>
            <person name="Terry A.Y."/>
            <person name="Boore J.L."/>
            <person name="Simakov O."/>
            <person name="Marletaz F."/>
            <person name="Cho S.-J."/>
            <person name="Edsinger-Gonzales E."/>
            <person name="Havlak P."/>
            <person name="Kuo D.-H."/>
            <person name="Larsson T."/>
            <person name="Lv J."/>
            <person name="Arendt D."/>
            <person name="Savage R."/>
            <person name="Osoegawa K."/>
            <person name="de Jong P."/>
            <person name="Lindberg D.R."/>
            <person name="Seaver E.C."/>
            <person name="Weisblat D.A."/>
            <person name="Putnam N.H."/>
            <person name="Grigoriev I.V."/>
            <person name="Rokhsar D.S."/>
        </authorList>
    </citation>
    <scope>NUCLEOTIDE SEQUENCE</scope>
</reference>
<feature type="signal peptide" evidence="1">
    <location>
        <begin position="1"/>
        <end position="20"/>
    </location>
</feature>
<feature type="chain" id="PRO_5010980611" evidence="1">
    <location>
        <begin position="21"/>
        <end position="163"/>
    </location>
</feature>
<evidence type="ECO:0000313" key="3">
    <source>
        <dbReference type="EnsemblMetazoa" id="HelroP181255"/>
    </source>
</evidence>
<reference evidence="3" key="3">
    <citation type="submission" date="2015-06" db="UniProtKB">
        <authorList>
            <consortium name="EnsemblMetazoa"/>
        </authorList>
    </citation>
    <scope>IDENTIFICATION</scope>
</reference>
<dbReference type="RefSeq" id="XP_009028749.1">
    <property type="nucleotide sequence ID" value="XM_009030501.1"/>
</dbReference>
<proteinExistence type="predicted"/>